<accession>A0A8A1L9R5</accession>
<evidence type="ECO:0000313" key="3">
    <source>
        <dbReference type="Proteomes" id="UP000663419"/>
    </source>
</evidence>
<evidence type="ECO:0000313" key="2">
    <source>
        <dbReference type="EMBL" id="QSS50361.1"/>
    </source>
</evidence>
<sequence>MPCDHLYLNLGTDSYKLTISQPSISINTHKTLITLLILSSSFIRNIIFIYFSALLIVIVPSLLSFCGLKMLSLAHNLLIIV</sequence>
<dbReference type="Proteomes" id="UP000663419">
    <property type="component" value="Chromosome 1"/>
</dbReference>
<name>A0A8A1L9R5_AJEC8</name>
<protein>
    <submittedName>
        <fullName evidence="2">Uncharacterized protein</fullName>
    </submittedName>
</protein>
<keyword evidence="1" id="KW-0812">Transmembrane</keyword>
<reference evidence="2" key="1">
    <citation type="submission" date="2021-01" db="EMBL/GenBank/DDBJ databases">
        <title>Chromosome-level genome assembly of a human fungal pathogen reveals clustering of transcriptionally co-regulated genes.</title>
        <authorList>
            <person name="Voorhies M."/>
            <person name="Cohen S."/>
            <person name="Shea T.P."/>
            <person name="Petrus S."/>
            <person name="Munoz J.F."/>
            <person name="Poplawski S."/>
            <person name="Goldman W.E."/>
            <person name="Michael T."/>
            <person name="Cuomo C.A."/>
            <person name="Sil A."/>
            <person name="Beyhan S."/>
        </authorList>
    </citation>
    <scope>NUCLEOTIDE SEQUENCE</scope>
    <source>
        <strain evidence="2">H88</strain>
    </source>
</reference>
<dbReference type="EMBL" id="CP069102">
    <property type="protein sequence ID" value="QSS50361.1"/>
    <property type="molecule type" value="Genomic_DNA"/>
</dbReference>
<proteinExistence type="predicted"/>
<feature type="transmembrane region" description="Helical" evidence="1">
    <location>
        <begin position="46"/>
        <end position="68"/>
    </location>
</feature>
<organism evidence="2 3">
    <name type="scientific">Ajellomyces capsulatus (strain H88)</name>
    <name type="common">Darling's disease fungus</name>
    <name type="synonym">Histoplasma capsulatum</name>
    <dbReference type="NCBI Taxonomy" id="544711"/>
    <lineage>
        <taxon>Eukaryota</taxon>
        <taxon>Fungi</taxon>
        <taxon>Dikarya</taxon>
        <taxon>Ascomycota</taxon>
        <taxon>Pezizomycotina</taxon>
        <taxon>Eurotiomycetes</taxon>
        <taxon>Eurotiomycetidae</taxon>
        <taxon>Onygenales</taxon>
        <taxon>Ajellomycetaceae</taxon>
        <taxon>Histoplasma</taxon>
    </lineage>
</organism>
<gene>
    <name evidence="2" type="ORF">I7I53_11024</name>
</gene>
<evidence type="ECO:0000256" key="1">
    <source>
        <dbReference type="SAM" id="Phobius"/>
    </source>
</evidence>
<keyword evidence="1" id="KW-0472">Membrane</keyword>
<dbReference type="VEuPathDB" id="FungiDB:I7I53_11024"/>
<keyword evidence="1" id="KW-1133">Transmembrane helix</keyword>
<dbReference type="AlphaFoldDB" id="A0A8A1L9R5"/>